<evidence type="ECO:0000313" key="2">
    <source>
        <dbReference type="EMBL" id="CAG8797557.1"/>
    </source>
</evidence>
<evidence type="ECO:0000256" key="1">
    <source>
        <dbReference type="SAM" id="Coils"/>
    </source>
</evidence>
<gene>
    <name evidence="2" type="ORF">GMARGA_LOCUS22420</name>
</gene>
<feature type="coiled-coil region" evidence="1">
    <location>
        <begin position="120"/>
        <end position="147"/>
    </location>
</feature>
<keyword evidence="1" id="KW-0175">Coiled coil</keyword>
<evidence type="ECO:0000313" key="3">
    <source>
        <dbReference type="Proteomes" id="UP000789901"/>
    </source>
</evidence>
<dbReference type="EMBL" id="CAJVQB010021612">
    <property type="protein sequence ID" value="CAG8797557.1"/>
    <property type="molecule type" value="Genomic_DNA"/>
</dbReference>
<dbReference type="Proteomes" id="UP000789901">
    <property type="component" value="Unassembled WGS sequence"/>
</dbReference>
<accession>A0ABN7VTE4</accession>
<name>A0ABN7VTE4_GIGMA</name>
<proteinExistence type="predicted"/>
<organism evidence="2 3">
    <name type="scientific">Gigaspora margarita</name>
    <dbReference type="NCBI Taxonomy" id="4874"/>
    <lineage>
        <taxon>Eukaryota</taxon>
        <taxon>Fungi</taxon>
        <taxon>Fungi incertae sedis</taxon>
        <taxon>Mucoromycota</taxon>
        <taxon>Glomeromycotina</taxon>
        <taxon>Glomeromycetes</taxon>
        <taxon>Diversisporales</taxon>
        <taxon>Gigasporaceae</taxon>
        <taxon>Gigaspora</taxon>
    </lineage>
</organism>
<sequence>MNLKRTIEVLEEIRSMFQIVIQEEQAMRRGQTTKKAKKTHTEVVNLNNGHYEQLLESGQFGLNDTICTMTSKDLYTTTNEIQTTTNIEKSSGLSIKEPILEKSTTTNNVDIITNMGTNEETSTDIEIENSERKLQNLKKQQQELIELSMLDIDDSSTESTYPISKMIIDKPGPMIIETNNRTLKIKIKKNGGTDNI</sequence>
<reference evidence="2 3" key="1">
    <citation type="submission" date="2021-06" db="EMBL/GenBank/DDBJ databases">
        <authorList>
            <person name="Kallberg Y."/>
            <person name="Tangrot J."/>
            <person name="Rosling A."/>
        </authorList>
    </citation>
    <scope>NUCLEOTIDE SEQUENCE [LARGE SCALE GENOMIC DNA]</scope>
    <source>
        <strain evidence="2 3">120-4 pot B 10/14</strain>
    </source>
</reference>
<comment type="caution">
    <text evidence="2">The sequence shown here is derived from an EMBL/GenBank/DDBJ whole genome shotgun (WGS) entry which is preliminary data.</text>
</comment>
<keyword evidence="3" id="KW-1185">Reference proteome</keyword>
<protein>
    <submittedName>
        <fullName evidence="2">34230_t:CDS:1</fullName>
    </submittedName>
</protein>